<name>A0A226DYE4_FOLCA</name>
<feature type="region of interest" description="Disordered" evidence="1">
    <location>
        <begin position="59"/>
        <end position="84"/>
    </location>
</feature>
<keyword evidence="3" id="KW-1185">Reference proteome</keyword>
<dbReference type="AlphaFoldDB" id="A0A226DYE4"/>
<sequence>MLDLELEAEQSQTLKKANCTNKDNINKMNHHNNDNHIQNHVNNCNGKKSVGLSDFVDDMEHQDDQGDQGSSSRRNNNNNARNRRNQKTGICDIIEAQLEHLGKGSPVYNINIVFTPKKYGEKARLATLPWKKVTRFFEAFFFFKENLKHSPRSWNHIQSDLLFDIVQLVCSAGTKYQIMIQDDKRKTFSKACMQPIGPLSSSLHSYGCRCHCRYENYWISIGPFALSQLCCWVEGDYSV</sequence>
<proteinExistence type="predicted"/>
<organism evidence="2 3">
    <name type="scientific">Folsomia candida</name>
    <name type="common">Springtail</name>
    <dbReference type="NCBI Taxonomy" id="158441"/>
    <lineage>
        <taxon>Eukaryota</taxon>
        <taxon>Metazoa</taxon>
        <taxon>Ecdysozoa</taxon>
        <taxon>Arthropoda</taxon>
        <taxon>Hexapoda</taxon>
        <taxon>Collembola</taxon>
        <taxon>Entomobryomorpha</taxon>
        <taxon>Isotomoidea</taxon>
        <taxon>Isotomidae</taxon>
        <taxon>Proisotominae</taxon>
        <taxon>Folsomia</taxon>
    </lineage>
</organism>
<dbReference type="OrthoDB" id="429955at2759"/>
<evidence type="ECO:0000256" key="1">
    <source>
        <dbReference type="SAM" id="MobiDB-lite"/>
    </source>
</evidence>
<protein>
    <submittedName>
        <fullName evidence="2">Uncharacterized protein</fullName>
    </submittedName>
</protein>
<evidence type="ECO:0000313" key="3">
    <source>
        <dbReference type="Proteomes" id="UP000198287"/>
    </source>
</evidence>
<evidence type="ECO:0000313" key="2">
    <source>
        <dbReference type="EMBL" id="OXA50080.1"/>
    </source>
</evidence>
<dbReference type="Proteomes" id="UP000198287">
    <property type="component" value="Unassembled WGS sequence"/>
</dbReference>
<comment type="caution">
    <text evidence="2">The sequence shown here is derived from an EMBL/GenBank/DDBJ whole genome shotgun (WGS) entry which is preliminary data.</text>
</comment>
<gene>
    <name evidence="2" type="ORF">Fcan01_14916</name>
</gene>
<dbReference type="EMBL" id="LNIX01000009">
    <property type="protein sequence ID" value="OXA50080.1"/>
    <property type="molecule type" value="Genomic_DNA"/>
</dbReference>
<reference evidence="2 3" key="1">
    <citation type="submission" date="2015-12" db="EMBL/GenBank/DDBJ databases">
        <title>The genome of Folsomia candida.</title>
        <authorList>
            <person name="Faddeeva A."/>
            <person name="Derks M.F."/>
            <person name="Anvar Y."/>
            <person name="Smit S."/>
            <person name="Van Straalen N."/>
            <person name="Roelofs D."/>
        </authorList>
    </citation>
    <scope>NUCLEOTIDE SEQUENCE [LARGE SCALE GENOMIC DNA]</scope>
    <source>
        <strain evidence="2 3">VU population</strain>
        <tissue evidence="2">Whole body</tissue>
    </source>
</reference>
<accession>A0A226DYE4</accession>